<evidence type="ECO:0000313" key="2">
    <source>
        <dbReference type="Proteomes" id="UP001233999"/>
    </source>
</evidence>
<evidence type="ECO:0000313" key="1">
    <source>
        <dbReference type="EMBL" id="KAJ9599574.1"/>
    </source>
</evidence>
<comment type="caution">
    <text evidence="1">The sequence shown here is derived from an EMBL/GenBank/DDBJ whole genome shotgun (WGS) entry which is preliminary data.</text>
</comment>
<dbReference type="Proteomes" id="UP001233999">
    <property type="component" value="Unassembled WGS sequence"/>
</dbReference>
<organism evidence="1 2">
    <name type="scientific">Diploptera punctata</name>
    <name type="common">Pacific beetle cockroach</name>
    <dbReference type="NCBI Taxonomy" id="6984"/>
    <lineage>
        <taxon>Eukaryota</taxon>
        <taxon>Metazoa</taxon>
        <taxon>Ecdysozoa</taxon>
        <taxon>Arthropoda</taxon>
        <taxon>Hexapoda</taxon>
        <taxon>Insecta</taxon>
        <taxon>Pterygota</taxon>
        <taxon>Neoptera</taxon>
        <taxon>Polyneoptera</taxon>
        <taxon>Dictyoptera</taxon>
        <taxon>Blattodea</taxon>
        <taxon>Blaberoidea</taxon>
        <taxon>Blaberidae</taxon>
        <taxon>Diplopterinae</taxon>
        <taxon>Diploptera</taxon>
    </lineage>
</organism>
<proteinExistence type="predicted"/>
<name>A0AAD8AI46_DIPPU</name>
<dbReference type="AlphaFoldDB" id="A0AAD8AI46"/>
<gene>
    <name evidence="1" type="ORF">L9F63_009948</name>
</gene>
<reference evidence="1" key="1">
    <citation type="journal article" date="2023" name="IScience">
        <title>Live-bearing cockroach genome reveals convergent evolutionary mechanisms linked to viviparity in insects and beyond.</title>
        <authorList>
            <person name="Fouks B."/>
            <person name="Harrison M.C."/>
            <person name="Mikhailova A.A."/>
            <person name="Marchal E."/>
            <person name="English S."/>
            <person name="Carruthers M."/>
            <person name="Jennings E.C."/>
            <person name="Chiamaka E.L."/>
            <person name="Frigard R.A."/>
            <person name="Pippel M."/>
            <person name="Attardo G.M."/>
            <person name="Benoit J.B."/>
            <person name="Bornberg-Bauer E."/>
            <person name="Tobe S.S."/>
        </authorList>
    </citation>
    <scope>NUCLEOTIDE SEQUENCE</scope>
    <source>
        <strain evidence="1">Stay&amp;Tobe</strain>
    </source>
</reference>
<protein>
    <submittedName>
        <fullName evidence="1">Uncharacterized protein</fullName>
    </submittedName>
</protein>
<reference evidence="1" key="2">
    <citation type="submission" date="2023-05" db="EMBL/GenBank/DDBJ databases">
        <authorList>
            <person name="Fouks B."/>
        </authorList>
    </citation>
    <scope>NUCLEOTIDE SEQUENCE</scope>
    <source>
        <strain evidence="1">Stay&amp;Tobe</strain>
        <tissue evidence="1">Testes</tissue>
    </source>
</reference>
<dbReference type="EMBL" id="JASPKZ010000798">
    <property type="protein sequence ID" value="KAJ9599574.1"/>
    <property type="molecule type" value="Genomic_DNA"/>
</dbReference>
<feature type="non-terminal residue" evidence="1">
    <location>
        <position position="1"/>
    </location>
</feature>
<accession>A0AAD8AI46</accession>
<keyword evidence="2" id="KW-1185">Reference proteome</keyword>
<sequence length="97" mass="10966">FSSFRVSFSSLVFESRFRVSYLQVFESRSRVLASRPLNSHLSTPQVQASPPLMSPLLVTLRSSQLVPSDYRISGYRFPSPKVLASHNRHSSTHLVQS</sequence>
<feature type="non-terminal residue" evidence="1">
    <location>
        <position position="97"/>
    </location>
</feature>